<proteinExistence type="predicted"/>
<dbReference type="RefSeq" id="WP_229231584.1">
    <property type="nucleotide sequence ID" value="NZ_AP024525.1"/>
</dbReference>
<gene>
    <name evidence="3" type="ORF">SCMU_06660</name>
</gene>
<dbReference type="SUPFAM" id="SSF110087">
    <property type="entry name" value="DR1885-like metal-binding protein"/>
    <property type="match status" value="1"/>
</dbReference>
<sequence length="191" mass="18552">MTIRTLLRATTAALAASAALTLTGCAGAGAPSVPAASQAAASVIVSDAWAKAADKGMTGAFGTIANNGSADITLVSATTAAAGRTELHETTTTAGGQQAMRAKEGGFTIPAGGTLTLAPGANHIMLMDISAPLSAGDDVQLTLTFSDHSTVGFTARVKDFTGANETYTGSSPSAGGGMGATASASSTGMDH</sequence>
<organism evidence="3 4">
    <name type="scientific">Sinomonas cyclohexanicum</name>
    <name type="common">Corynebacterium cyclohexanicum</name>
    <dbReference type="NCBI Taxonomy" id="322009"/>
    <lineage>
        <taxon>Bacteria</taxon>
        <taxon>Bacillati</taxon>
        <taxon>Actinomycetota</taxon>
        <taxon>Actinomycetes</taxon>
        <taxon>Micrococcales</taxon>
        <taxon>Micrococcaceae</taxon>
        <taxon>Sinomonas</taxon>
    </lineage>
</organism>
<dbReference type="InterPro" id="IPR036182">
    <property type="entry name" value="PCuAC_sf"/>
</dbReference>
<keyword evidence="2" id="KW-0732">Signal</keyword>
<feature type="region of interest" description="Disordered" evidence="1">
    <location>
        <begin position="167"/>
        <end position="191"/>
    </location>
</feature>
<protein>
    <recommendedName>
        <fullName evidence="5">Copper chaperone PCu(A)C</fullName>
    </recommendedName>
</protein>
<feature type="signal peptide" evidence="2">
    <location>
        <begin position="1"/>
        <end position="28"/>
    </location>
</feature>
<dbReference type="Pfam" id="PF04314">
    <property type="entry name" value="PCuAC"/>
    <property type="match status" value="1"/>
</dbReference>
<evidence type="ECO:0000313" key="4">
    <source>
        <dbReference type="Proteomes" id="UP001319861"/>
    </source>
</evidence>
<reference evidence="3 4" key="1">
    <citation type="journal article" date="2021" name="J. Biosci. Bioeng.">
        <title>Identification and characterization of a chc gene cluster responsible for the aromatization pathway of cyclohexanecarboxylate degradation in Sinomonas cyclohexanicum ATCC 51369.</title>
        <authorList>
            <person name="Yamamoto T."/>
            <person name="Hasegawa Y."/>
            <person name="Lau P.C.K."/>
            <person name="Iwaki H."/>
        </authorList>
    </citation>
    <scope>NUCLEOTIDE SEQUENCE [LARGE SCALE GENOMIC DNA]</scope>
    <source>
        <strain evidence="3 4">ATCC 51369</strain>
    </source>
</reference>
<accession>A0ABM7PRX8</accession>
<evidence type="ECO:0000256" key="2">
    <source>
        <dbReference type="SAM" id="SignalP"/>
    </source>
</evidence>
<dbReference type="PROSITE" id="PS51257">
    <property type="entry name" value="PROKAR_LIPOPROTEIN"/>
    <property type="match status" value="1"/>
</dbReference>
<feature type="chain" id="PRO_5047396899" description="Copper chaperone PCu(A)C" evidence="2">
    <location>
        <begin position="29"/>
        <end position="191"/>
    </location>
</feature>
<dbReference type="InterPro" id="IPR058248">
    <property type="entry name" value="Lxx211020-like"/>
</dbReference>
<feature type="compositionally biased region" description="Low complexity" evidence="1">
    <location>
        <begin position="180"/>
        <end position="191"/>
    </location>
</feature>
<name>A0ABM7PRX8_SINCY</name>
<evidence type="ECO:0000256" key="1">
    <source>
        <dbReference type="SAM" id="MobiDB-lite"/>
    </source>
</evidence>
<dbReference type="Gene3D" id="2.60.40.1890">
    <property type="entry name" value="PCu(A)C copper chaperone"/>
    <property type="match status" value="1"/>
</dbReference>
<dbReference type="PANTHER" id="PTHR36302:SF1">
    <property type="entry name" value="COPPER CHAPERONE PCU(A)C"/>
    <property type="match status" value="1"/>
</dbReference>
<keyword evidence="4" id="KW-1185">Reference proteome</keyword>
<dbReference type="EMBL" id="AP024525">
    <property type="protein sequence ID" value="BCT74824.1"/>
    <property type="molecule type" value="Genomic_DNA"/>
</dbReference>
<dbReference type="PANTHER" id="PTHR36302">
    <property type="entry name" value="BLR7088 PROTEIN"/>
    <property type="match status" value="1"/>
</dbReference>
<dbReference type="Proteomes" id="UP001319861">
    <property type="component" value="Chromosome"/>
</dbReference>
<evidence type="ECO:0000313" key="3">
    <source>
        <dbReference type="EMBL" id="BCT74824.1"/>
    </source>
</evidence>
<dbReference type="InterPro" id="IPR007410">
    <property type="entry name" value="LpqE-like"/>
</dbReference>
<evidence type="ECO:0008006" key="5">
    <source>
        <dbReference type="Google" id="ProtNLM"/>
    </source>
</evidence>